<reference evidence="8 9" key="1">
    <citation type="submission" date="2018-06" db="EMBL/GenBank/DDBJ databases">
        <authorList>
            <consortium name="Pathogen Informatics"/>
            <person name="Doyle S."/>
        </authorList>
    </citation>
    <scope>NUCLEOTIDE SEQUENCE [LARGE SCALE GENOMIC DNA]</scope>
    <source>
        <strain evidence="8 9">NCTC12112</strain>
    </source>
</reference>
<dbReference type="InterPro" id="IPR050487">
    <property type="entry name" value="FtsQ_DivIB"/>
</dbReference>
<dbReference type="KEGG" id="ful:C4N20_06465"/>
<dbReference type="InterPro" id="IPR013685">
    <property type="entry name" value="POTRA_FtsQ_type"/>
</dbReference>
<dbReference type="Gene3D" id="3.10.20.310">
    <property type="entry name" value="membrane protein fhac"/>
    <property type="match status" value="1"/>
</dbReference>
<name>A0AAX1TMS0_9FUSO</name>
<accession>A0AAX1TMS0</accession>
<dbReference type="PANTHER" id="PTHR37820">
    <property type="entry name" value="CELL DIVISION PROTEIN DIVIB"/>
    <property type="match status" value="1"/>
</dbReference>
<evidence type="ECO:0000256" key="2">
    <source>
        <dbReference type="ARBA" id="ARBA00022618"/>
    </source>
</evidence>
<evidence type="ECO:0000256" key="4">
    <source>
        <dbReference type="ARBA" id="ARBA00022989"/>
    </source>
</evidence>
<feature type="domain" description="Cell division protein FtsQ/DivIB C-terminal" evidence="6">
    <location>
        <begin position="105"/>
        <end position="215"/>
    </location>
</feature>
<keyword evidence="4" id="KW-1133">Transmembrane helix</keyword>
<keyword evidence="4" id="KW-0472">Membrane</keyword>
<dbReference type="Pfam" id="PF08478">
    <property type="entry name" value="POTRA_1"/>
    <property type="match status" value="1"/>
</dbReference>
<dbReference type="InterPro" id="IPR005548">
    <property type="entry name" value="Cell_div_FtsQ/DivIB_C"/>
</dbReference>
<keyword evidence="2 8" id="KW-0132">Cell division</keyword>
<evidence type="ECO:0000259" key="6">
    <source>
        <dbReference type="Pfam" id="PF03799"/>
    </source>
</evidence>
<dbReference type="Pfam" id="PF03799">
    <property type="entry name" value="FtsQ_DivIB_C"/>
    <property type="match status" value="1"/>
</dbReference>
<organism evidence="8 9">
    <name type="scientific">Fusobacterium ulcerans</name>
    <dbReference type="NCBI Taxonomy" id="861"/>
    <lineage>
        <taxon>Bacteria</taxon>
        <taxon>Fusobacteriati</taxon>
        <taxon>Fusobacteriota</taxon>
        <taxon>Fusobacteriia</taxon>
        <taxon>Fusobacteriales</taxon>
        <taxon>Fusobacteriaceae</taxon>
        <taxon>Fusobacterium</taxon>
    </lineage>
</organism>
<dbReference type="AlphaFoldDB" id="A0AAX1TMS0"/>
<dbReference type="EMBL" id="LS483487">
    <property type="protein sequence ID" value="SQJ15996.1"/>
    <property type="molecule type" value="Genomic_DNA"/>
</dbReference>
<dbReference type="GO" id="GO:0005886">
    <property type="term" value="C:plasma membrane"/>
    <property type="evidence" value="ECO:0007669"/>
    <property type="project" value="TreeGrafter"/>
</dbReference>
<evidence type="ECO:0000256" key="3">
    <source>
        <dbReference type="ARBA" id="ARBA00022692"/>
    </source>
</evidence>
<feature type="domain" description="POTRA" evidence="7">
    <location>
        <begin position="30"/>
        <end position="97"/>
    </location>
</feature>
<dbReference type="Proteomes" id="UP000249008">
    <property type="component" value="Chromosome 1"/>
</dbReference>
<keyword evidence="5" id="KW-0131">Cell cycle</keyword>
<protein>
    <submittedName>
        <fullName evidence="8">Cell division protein FtsQ</fullName>
    </submittedName>
</protein>
<proteinExistence type="predicted"/>
<evidence type="ECO:0000256" key="1">
    <source>
        <dbReference type="ARBA" id="ARBA00022475"/>
    </source>
</evidence>
<evidence type="ECO:0000313" key="9">
    <source>
        <dbReference type="Proteomes" id="UP000249008"/>
    </source>
</evidence>
<gene>
    <name evidence="8" type="ORF">NCTC12112_03184</name>
</gene>
<evidence type="ECO:0000259" key="7">
    <source>
        <dbReference type="Pfam" id="PF08478"/>
    </source>
</evidence>
<dbReference type="RefSeq" id="WP_005982365.1">
    <property type="nucleotide sequence ID" value="NZ_CABKNW010000007.1"/>
</dbReference>
<sequence>MKFIIRLFTILGISFLVFSIPSKFLKLDFFKIKRVNIKGEPKLLLRELTELGKTTYNKNIWDLDFKSIEDALKKDVRVKDASIKNNALGELTISVEEKELYYYAQIKDKIYLVDSEGIVFGTFNEKEKKDIPLISVNKEEDIKSLLNVLVLMDDYILKELVSQIYIKDKNCIEIILVDGTILKTNEEIKREKYKVVETLYSELIKSKKVEYIDLRFNDFIVKSLGDKSDDR</sequence>
<evidence type="ECO:0000313" key="8">
    <source>
        <dbReference type="EMBL" id="SQJ15996.1"/>
    </source>
</evidence>
<dbReference type="GeneID" id="78454444"/>
<keyword evidence="1" id="KW-1003">Cell membrane</keyword>
<dbReference type="GO" id="GO:0051301">
    <property type="term" value="P:cell division"/>
    <property type="evidence" value="ECO:0007669"/>
    <property type="project" value="UniProtKB-KW"/>
</dbReference>
<dbReference type="PANTHER" id="PTHR37820:SF1">
    <property type="entry name" value="CELL DIVISION PROTEIN FTSQ"/>
    <property type="match status" value="1"/>
</dbReference>
<keyword evidence="3" id="KW-0812">Transmembrane</keyword>
<evidence type="ECO:0000256" key="5">
    <source>
        <dbReference type="ARBA" id="ARBA00023306"/>
    </source>
</evidence>